<comment type="caution">
    <text evidence="3">The sequence shown here is derived from an EMBL/GenBank/DDBJ whole genome shotgun (WGS) entry which is preliminary data.</text>
</comment>
<evidence type="ECO:0000313" key="4">
    <source>
        <dbReference type="Proteomes" id="UP000749559"/>
    </source>
</evidence>
<sequence>MADNDDGDAIEEREQADSDSDPADPKSQAKSSKPPLEKLREVYSESDTTAKESHEAKREERSSCPDYFGVKSYLHNFYEKGVKDPAIYEDEDDFRYLIHPNPRRRRCTPIWWKVFVWIGANLLVFGVIGIIVGYSIPQQPVILDIDKQGNEIINRNAITYDFNLDICKLVGLIIFCIGGLTLTIALIFPSCLYNYCDEERKLGSESFKVRLLKDDLPSKSPLDMAIPATGNEKFVQPERKKEESIVTPEGIVKMTDEHAIIQK</sequence>
<feature type="compositionally biased region" description="Basic and acidic residues" evidence="1">
    <location>
        <begin position="35"/>
        <end position="61"/>
    </location>
</feature>
<keyword evidence="2" id="KW-0472">Membrane</keyword>
<evidence type="ECO:0000313" key="3">
    <source>
        <dbReference type="EMBL" id="CAH1773392.1"/>
    </source>
</evidence>
<feature type="transmembrane region" description="Helical" evidence="2">
    <location>
        <begin position="169"/>
        <end position="193"/>
    </location>
</feature>
<keyword evidence="2" id="KW-0812">Transmembrane</keyword>
<reference evidence="3" key="1">
    <citation type="submission" date="2022-03" db="EMBL/GenBank/DDBJ databases">
        <authorList>
            <person name="Martin C."/>
        </authorList>
    </citation>
    <scope>NUCLEOTIDE SEQUENCE</scope>
</reference>
<dbReference type="Pfam" id="PF14927">
    <property type="entry name" value="Neurensin"/>
    <property type="match status" value="1"/>
</dbReference>
<keyword evidence="4" id="KW-1185">Reference proteome</keyword>
<evidence type="ECO:0000256" key="2">
    <source>
        <dbReference type="SAM" id="Phobius"/>
    </source>
</evidence>
<dbReference type="InterPro" id="IPR024883">
    <property type="entry name" value="Neurensin"/>
</dbReference>
<keyword evidence="2" id="KW-1133">Transmembrane helix</keyword>
<proteinExistence type="predicted"/>
<dbReference type="GO" id="GO:0043005">
    <property type="term" value="C:neuron projection"/>
    <property type="evidence" value="ECO:0007669"/>
    <property type="project" value="TreeGrafter"/>
</dbReference>
<evidence type="ECO:0000256" key="1">
    <source>
        <dbReference type="SAM" id="MobiDB-lite"/>
    </source>
</evidence>
<dbReference type="PANTHER" id="PTHR14796">
    <property type="entry name" value="NEURENSIN 1-RELATED"/>
    <property type="match status" value="1"/>
</dbReference>
<protein>
    <submittedName>
        <fullName evidence="3">Uncharacterized protein</fullName>
    </submittedName>
</protein>
<dbReference type="GO" id="GO:0030133">
    <property type="term" value="C:transport vesicle"/>
    <property type="evidence" value="ECO:0007669"/>
    <property type="project" value="InterPro"/>
</dbReference>
<dbReference type="Proteomes" id="UP000749559">
    <property type="component" value="Unassembled WGS sequence"/>
</dbReference>
<dbReference type="PANTHER" id="PTHR14796:SF3">
    <property type="entry name" value="NEURENSIN 1-LIKE-RELATED"/>
    <property type="match status" value="1"/>
</dbReference>
<dbReference type="EMBL" id="CAIIXF020000001">
    <property type="protein sequence ID" value="CAH1773392.1"/>
    <property type="molecule type" value="Genomic_DNA"/>
</dbReference>
<dbReference type="GO" id="GO:0007399">
    <property type="term" value="P:nervous system development"/>
    <property type="evidence" value="ECO:0007669"/>
    <property type="project" value="TreeGrafter"/>
</dbReference>
<feature type="transmembrane region" description="Helical" evidence="2">
    <location>
        <begin position="114"/>
        <end position="136"/>
    </location>
</feature>
<dbReference type="GO" id="GO:0043025">
    <property type="term" value="C:neuronal cell body"/>
    <property type="evidence" value="ECO:0007669"/>
    <property type="project" value="TreeGrafter"/>
</dbReference>
<feature type="region of interest" description="Disordered" evidence="1">
    <location>
        <begin position="1"/>
        <end position="61"/>
    </location>
</feature>
<dbReference type="AlphaFoldDB" id="A0A8J1U8M9"/>
<dbReference type="OrthoDB" id="5979667at2759"/>
<accession>A0A8J1U8M9</accession>
<gene>
    <name evidence="3" type="ORF">OFUS_LOCUS995</name>
</gene>
<organism evidence="3 4">
    <name type="scientific">Owenia fusiformis</name>
    <name type="common">Polychaete worm</name>
    <dbReference type="NCBI Taxonomy" id="6347"/>
    <lineage>
        <taxon>Eukaryota</taxon>
        <taxon>Metazoa</taxon>
        <taxon>Spiralia</taxon>
        <taxon>Lophotrochozoa</taxon>
        <taxon>Annelida</taxon>
        <taxon>Polychaeta</taxon>
        <taxon>Sedentaria</taxon>
        <taxon>Canalipalpata</taxon>
        <taxon>Sabellida</taxon>
        <taxon>Oweniida</taxon>
        <taxon>Oweniidae</taxon>
        <taxon>Owenia</taxon>
    </lineage>
</organism>
<name>A0A8J1U8M9_OWEFU</name>